<evidence type="ECO:0000313" key="1">
    <source>
        <dbReference type="EMBL" id="KKL67919.1"/>
    </source>
</evidence>
<dbReference type="AlphaFoldDB" id="A0A0F9E1R4"/>
<gene>
    <name evidence="1" type="ORF">LCGC14_2130170</name>
</gene>
<accession>A0A0F9E1R4</accession>
<evidence type="ECO:0008006" key="2">
    <source>
        <dbReference type="Google" id="ProtNLM"/>
    </source>
</evidence>
<organism evidence="1">
    <name type="scientific">marine sediment metagenome</name>
    <dbReference type="NCBI Taxonomy" id="412755"/>
    <lineage>
        <taxon>unclassified sequences</taxon>
        <taxon>metagenomes</taxon>
        <taxon>ecological metagenomes</taxon>
    </lineage>
</organism>
<reference evidence="1" key="1">
    <citation type="journal article" date="2015" name="Nature">
        <title>Complex archaea that bridge the gap between prokaryotes and eukaryotes.</title>
        <authorList>
            <person name="Spang A."/>
            <person name="Saw J.H."/>
            <person name="Jorgensen S.L."/>
            <person name="Zaremba-Niedzwiedzka K."/>
            <person name="Martijn J."/>
            <person name="Lind A.E."/>
            <person name="van Eijk R."/>
            <person name="Schleper C."/>
            <person name="Guy L."/>
            <person name="Ettema T.J."/>
        </authorList>
    </citation>
    <scope>NUCLEOTIDE SEQUENCE</scope>
</reference>
<comment type="caution">
    <text evidence="1">The sequence shown here is derived from an EMBL/GenBank/DDBJ whole genome shotgun (WGS) entry which is preliminary data.</text>
</comment>
<sequence>MKRILIIIALIAPVLFTAPANSQDVYSVSSWESLFQWAEVPATPQAGDPAINEQLRYTIVLNVGQYFHMDFTNFIGLYSGLAIRNVGFIYDTDIPTKTIRRSYNLGIPLALKIGIFDKHMYIFGGGEYELLFHYKGKRWLSNERSSTKLKQTEWFSSKTNTFVPSVFGGIQLPGGFNIKYKYYLDNFLNKNYTGEDLGETGVSFANYENVQIHYISISWQFRTDQWKNYMPADDKVAQR</sequence>
<proteinExistence type="predicted"/>
<dbReference type="EMBL" id="LAZR01026702">
    <property type="protein sequence ID" value="KKL67919.1"/>
    <property type="molecule type" value="Genomic_DNA"/>
</dbReference>
<name>A0A0F9E1R4_9ZZZZ</name>
<protein>
    <recommendedName>
        <fullName evidence="2">Outer membrane protein beta-barrel domain-containing protein</fullName>
    </recommendedName>
</protein>